<feature type="binding site" evidence="6">
    <location>
        <position position="165"/>
    </location>
    <ligand>
        <name>NAD(+)</name>
        <dbReference type="ChEBI" id="CHEBI:57540"/>
    </ligand>
</feature>
<feature type="binding site" evidence="6">
    <location>
        <begin position="154"/>
        <end position="155"/>
    </location>
    <ligand>
        <name>NAD(+)</name>
        <dbReference type="ChEBI" id="CHEBI:57540"/>
    </ligand>
</feature>
<comment type="caution">
    <text evidence="7">The sequence shown here is derived from an EMBL/GenBank/DDBJ whole genome shotgun (WGS) entry which is preliminary data.</text>
</comment>
<dbReference type="EC" id="2.7.1.23" evidence="6"/>
<keyword evidence="6" id="KW-0547">Nucleotide-binding</keyword>
<feature type="active site" description="Proton acceptor" evidence="6">
    <location>
        <position position="80"/>
    </location>
</feature>
<dbReference type="GO" id="GO:0046872">
    <property type="term" value="F:metal ion binding"/>
    <property type="evidence" value="ECO:0007669"/>
    <property type="project" value="UniProtKB-UniRule"/>
</dbReference>
<keyword evidence="2 6" id="KW-0418">Kinase</keyword>
<sequence length="301" mass="33870">MSNTVIKNVGILLKPRRVTEFSTIIPNLTEWLIRRKKNVFFLNQEEARVTKKFTNIPKQVSFIEAEELHDLDLIITLGGDGTLIGVSRSCTKKSPPIFGVNMGRLGFITEFSKVDYFEELAKTIMGNYEITKLQLYRVNVTKKGKNIFKANFLNDVVVNKNNISRMFTLTVECESELIFNVSGDGLIISSPIGSTAYSLAAGGPITHPNVNALVLTPICPHSLNHRPLVIPDDKSIDIKFPVKEDYLSLTLDGQEAVEIDKGCIVTISKVKNNFAKFIKNPDRTYFHTLKQKLTHGQRENR</sequence>
<evidence type="ECO:0000256" key="1">
    <source>
        <dbReference type="ARBA" id="ARBA00022679"/>
    </source>
</evidence>
<dbReference type="InterPro" id="IPR017438">
    <property type="entry name" value="ATP-NAD_kinase_N"/>
</dbReference>
<evidence type="ECO:0000313" key="8">
    <source>
        <dbReference type="Proteomes" id="UP000196531"/>
    </source>
</evidence>
<feature type="binding site" evidence="6">
    <location>
        <position position="184"/>
    </location>
    <ligand>
        <name>NAD(+)</name>
        <dbReference type="ChEBI" id="CHEBI:57540"/>
    </ligand>
</feature>
<keyword evidence="4 6" id="KW-0520">NAD</keyword>
<proteinExistence type="inferred from homology"/>
<keyword evidence="3 6" id="KW-0521">NADP</keyword>
<keyword evidence="1 6" id="KW-0808">Transferase</keyword>
<dbReference type="SUPFAM" id="SSF111331">
    <property type="entry name" value="NAD kinase/diacylglycerol kinase-like"/>
    <property type="match status" value="1"/>
</dbReference>
<dbReference type="InterPro" id="IPR002504">
    <property type="entry name" value="NADK"/>
</dbReference>
<dbReference type="EMBL" id="MAAO01000016">
    <property type="protein sequence ID" value="OUR93024.1"/>
    <property type="molecule type" value="Genomic_DNA"/>
</dbReference>
<comment type="similarity">
    <text evidence="6">Belongs to the NAD kinase family.</text>
</comment>
<comment type="function">
    <text evidence="6">Involved in the regulation of the intracellular balance of NAD and NADP, and is a key enzyme in the biosynthesis of NADP. Catalyzes specifically the phosphorylation on 2'-hydroxyl of the adenosine moiety of NAD to yield NADP.</text>
</comment>
<dbReference type="GO" id="GO:0005524">
    <property type="term" value="F:ATP binding"/>
    <property type="evidence" value="ECO:0007669"/>
    <property type="project" value="UniProtKB-KW"/>
</dbReference>
<dbReference type="GO" id="GO:0005737">
    <property type="term" value="C:cytoplasm"/>
    <property type="evidence" value="ECO:0007669"/>
    <property type="project" value="UniProtKB-SubCell"/>
</dbReference>
<keyword evidence="6" id="KW-0067">ATP-binding</keyword>
<dbReference type="HAMAP" id="MF_00361">
    <property type="entry name" value="NAD_kinase"/>
    <property type="match status" value="1"/>
</dbReference>
<dbReference type="Pfam" id="PF01513">
    <property type="entry name" value="NAD_kinase"/>
    <property type="match status" value="1"/>
</dbReference>
<dbReference type="AlphaFoldDB" id="A0A1Y5F1L3"/>
<dbReference type="GO" id="GO:0003951">
    <property type="term" value="F:NAD+ kinase activity"/>
    <property type="evidence" value="ECO:0007669"/>
    <property type="project" value="UniProtKB-UniRule"/>
</dbReference>
<feature type="binding site" evidence="6">
    <location>
        <position position="192"/>
    </location>
    <ligand>
        <name>NAD(+)</name>
        <dbReference type="ChEBI" id="CHEBI:57540"/>
    </ligand>
</feature>
<dbReference type="GO" id="GO:0051287">
    <property type="term" value="F:NAD binding"/>
    <property type="evidence" value="ECO:0007669"/>
    <property type="project" value="UniProtKB-ARBA"/>
</dbReference>
<keyword evidence="6" id="KW-0963">Cytoplasm</keyword>
<dbReference type="Gene3D" id="3.40.50.10330">
    <property type="entry name" value="Probable inorganic polyphosphate/atp-NAD kinase, domain 1"/>
    <property type="match status" value="1"/>
</dbReference>
<dbReference type="GO" id="GO:0019674">
    <property type="term" value="P:NAD+ metabolic process"/>
    <property type="evidence" value="ECO:0007669"/>
    <property type="project" value="InterPro"/>
</dbReference>
<dbReference type="PANTHER" id="PTHR20275:SF0">
    <property type="entry name" value="NAD KINASE"/>
    <property type="match status" value="1"/>
</dbReference>
<dbReference type="Pfam" id="PF20143">
    <property type="entry name" value="NAD_kinase_C"/>
    <property type="match status" value="1"/>
</dbReference>
<comment type="caution">
    <text evidence="6">Lacks conserved residue(s) required for the propagation of feature annotation.</text>
</comment>
<evidence type="ECO:0000256" key="5">
    <source>
        <dbReference type="ARBA" id="ARBA00047925"/>
    </source>
</evidence>
<dbReference type="GO" id="GO:0006741">
    <property type="term" value="P:NADP+ biosynthetic process"/>
    <property type="evidence" value="ECO:0007669"/>
    <property type="project" value="UniProtKB-UniRule"/>
</dbReference>
<protein>
    <recommendedName>
        <fullName evidence="6">NAD kinase</fullName>
        <ecNumber evidence="6">2.7.1.23</ecNumber>
    </recommendedName>
    <alternativeName>
        <fullName evidence="6">ATP-dependent NAD kinase</fullName>
    </alternativeName>
</protein>
<gene>
    <name evidence="6" type="primary">nadK</name>
    <name evidence="7" type="ORF">A9Q84_21205</name>
</gene>
<reference evidence="8" key="1">
    <citation type="journal article" date="2017" name="Proc. Natl. Acad. Sci. U.S.A.">
        <title>Simulation of Deepwater Horizon oil plume reveals substrate specialization within a complex community of hydrocarbon-degraders.</title>
        <authorList>
            <person name="Hu P."/>
            <person name="Dubinsky E.A."/>
            <person name="Probst A.J."/>
            <person name="Wang J."/>
            <person name="Sieber C.M.K."/>
            <person name="Tom L.M."/>
            <person name="Gardinali P."/>
            <person name="Banfield J.F."/>
            <person name="Atlas R.M."/>
            <person name="Andersen G.L."/>
        </authorList>
    </citation>
    <scope>NUCLEOTIDE SEQUENCE [LARGE SCALE GENOMIC DNA]</scope>
</reference>
<evidence type="ECO:0000256" key="3">
    <source>
        <dbReference type="ARBA" id="ARBA00022857"/>
    </source>
</evidence>
<dbReference type="Gene3D" id="2.60.200.30">
    <property type="entry name" value="Probable inorganic polyphosphate/atp-NAD kinase, domain 2"/>
    <property type="match status" value="1"/>
</dbReference>
<evidence type="ECO:0000313" key="7">
    <source>
        <dbReference type="EMBL" id="OUR93024.1"/>
    </source>
</evidence>
<evidence type="ECO:0000256" key="6">
    <source>
        <dbReference type="HAMAP-Rule" id="MF_00361"/>
    </source>
</evidence>
<comment type="subcellular location">
    <subcellularLocation>
        <location evidence="6">Cytoplasm</location>
    </subcellularLocation>
</comment>
<dbReference type="InterPro" id="IPR017437">
    <property type="entry name" value="ATP-NAD_kinase_PpnK-typ_C"/>
</dbReference>
<organism evidence="7 8">
    <name type="scientific">Halobacteriovorax marinus</name>
    <dbReference type="NCBI Taxonomy" id="97084"/>
    <lineage>
        <taxon>Bacteria</taxon>
        <taxon>Pseudomonadati</taxon>
        <taxon>Bdellovibrionota</taxon>
        <taxon>Bacteriovoracia</taxon>
        <taxon>Bacteriovoracales</taxon>
        <taxon>Halobacteriovoraceae</taxon>
        <taxon>Halobacteriovorax</taxon>
    </lineage>
</organism>
<evidence type="ECO:0000256" key="2">
    <source>
        <dbReference type="ARBA" id="ARBA00022777"/>
    </source>
</evidence>
<feature type="binding site" evidence="6">
    <location>
        <begin position="80"/>
        <end position="81"/>
    </location>
    <ligand>
        <name>NAD(+)</name>
        <dbReference type="ChEBI" id="CHEBI:57540"/>
    </ligand>
</feature>
<dbReference type="PANTHER" id="PTHR20275">
    <property type="entry name" value="NAD KINASE"/>
    <property type="match status" value="1"/>
</dbReference>
<evidence type="ECO:0000256" key="4">
    <source>
        <dbReference type="ARBA" id="ARBA00023027"/>
    </source>
</evidence>
<comment type="catalytic activity">
    <reaction evidence="5 6">
        <text>NAD(+) + ATP = ADP + NADP(+) + H(+)</text>
        <dbReference type="Rhea" id="RHEA:18629"/>
        <dbReference type="ChEBI" id="CHEBI:15378"/>
        <dbReference type="ChEBI" id="CHEBI:30616"/>
        <dbReference type="ChEBI" id="CHEBI:57540"/>
        <dbReference type="ChEBI" id="CHEBI:58349"/>
        <dbReference type="ChEBI" id="CHEBI:456216"/>
        <dbReference type="EC" id="2.7.1.23"/>
    </reaction>
</comment>
<dbReference type="InterPro" id="IPR016064">
    <property type="entry name" value="NAD/diacylglycerol_kinase_sf"/>
</dbReference>
<name>A0A1Y5F1L3_9BACT</name>
<feature type="binding site" evidence="6">
    <location>
        <position position="254"/>
    </location>
    <ligand>
        <name>NAD(+)</name>
        <dbReference type="ChEBI" id="CHEBI:57540"/>
    </ligand>
</feature>
<comment type="cofactor">
    <cofactor evidence="6">
        <name>a divalent metal cation</name>
        <dbReference type="ChEBI" id="CHEBI:60240"/>
    </cofactor>
</comment>
<accession>A0A1Y5F1L3</accession>
<dbReference type="Proteomes" id="UP000196531">
    <property type="component" value="Unassembled WGS sequence"/>
</dbReference>